<evidence type="ECO:0000313" key="2">
    <source>
        <dbReference type="Proteomes" id="UP001589605"/>
    </source>
</evidence>
<name>A0ABV5F3I9_9FLAO</name>
<gene>
    <name evidence="1" type="ORF">ACFFVB_13000</name>
</gene>
<reference evidence="1 2" key="1">
    <citation type="submission" date="2024-09" db="EMBL/GenBank/DDBJ databases">
        <authorList>
            <person name="Sun Q."/>
            <person name="Mori K."/>
        </authorList>
    </citation>
    <scope>NUCLEOTIDE SEQUENCE [LARGE SCALE GENOMIC DNA]</scope>
    <source>
        <strain evidence="1 2">CECT 8286</strain>
    </source>
</reference>
<comment type="caution">
    <text evidence="1">The sequence shown here is derived from an EMBL/GenBank/DDBJ whole genome shotgun (WGS) entry which is preliminary data.</text>
</comment>
<dbReference type="EMBL" id="JBHMEZ010000012">
    <property type="protein sequence ID" value="MFB9053998.1"/>
    <property type="molecule type" value="Genomic_DNA"/>
</dbReference>
<organism evidence="1 2">
    <name type="scientific">Formosa undariae</name>
    <dbReference type="NCBI Taxonomy" id="1325436"/>
    <lineage>
        <taxon>Bacteria</taxon>
        <taxon>Pseudomonadati</taxon>
        <taxon>Bacteroidota</taxon>
        <taxon>Flavobacteriia</taxon>
        <taxon>Flavobacteriales</taxon>
        <taxon>Flavobacteriaceae</taxon>
        <taxon>Formosa</taxon>
    </lineage>
</organism>
<dbReference type="InterPro" id="IPR029470">
    <property type="entry name" value="PDDEXK_4"/>
</dbReference>
<dbReference type="Pfam" id="PF14281">
    <property type="entry name" value="PDDEXK_4"/>
    <property type="match status" value="1"/>
</dbReference>
<proteinExistence type="predicted"/>
<dbReference type="RefSeq" id="WP_382383378.1">
    <property type="nucleotide sequence ID" value="NZ_JBHMEZ010000012.1"/>
</dbReference>
<sequence>MKSLLKRIAQISKTYEQLKKVSGDAFNVFEVINVTTDEVRLHSKFIAELLNPKGSHGQGDLFLRHFADLFKIQIDTKSAEVSIEKYIGPVKEITGGLIDIFISDNKGASITIENKIYASDQDNQLLRYYNYSKHNIFYLTLFGTEPSEGSYINTVVDLTQVEGKTALNPETDFKLLSYKYDIKDWLIVCRKDAVELPLLREGITHYINLINTLTGQSGNNKMNKEITEYITATEDNLKHAVLIEESLTASKIKIQSKFWERLKEKLEEKSFIINKELSVTADNIKNYYTKSKNRDVEYGLVIDLYQKEPLKIQFKVELHHHVYYGFQLFKNDKLISQNVEDCSKYSGILENSEWKYENTERWLGWRFTDEKLNFRAFNSKAIFELANPTKLDEKTTIIANTIKAEIDAFQEALKVLDQEQLKDTQNI</sequence>
<keyword evidence="2" id="KW-1185">Reference proteome</keyword>
<evidence type="ECO:0000313" key="1">
    <source>
        <dbReference type="EMBL" id="MFB9053998.1"/>
    </source>
</evidence>
<protein>
    <submittedName>
        <fullName evidence="1">PD-(D/E)XK nuclease family protein</fullName>
    </submittedName>
</protein>
<dbReference type="Proteomes" id="UP001589605">
    <property type="component" value="Unassembled WGS sequence"/>
</dbReference>
<accession>A0ABV5F3I9</accession>